<dbReference type="InterPro" id="IPR001123">
    <property type="entry name" value="LeuE-type"/>
</dbReference>
<keyword evidence="3 6" id="KW-0812">Transmembrane</keyword>
<accession>A0A0N1J6I0</accession>
<evidence type="ECO:0000256" key="6">
    <source>
        <dbReference type="SAM" id="Phobius"/>
    </source>
</evidence>
<comment type="subcellular location">
    <subcellularLocation>
        <location evidence="1">Cell membrane</location>
        <topology evidence="1">Multi-pass membrane protein</topology>
    </subcellularLocation>
</comment>
<keyword evidence="2" id="KW-1003">Cell membrane</keyword>
<proteinExistence type="predicted"/>
<dbReference type="GO" id="GO:0015171">
    <property type="term" value="F:amino acid transmembrane transporter activity"/>
    <property type="evidence" value="ECO:0007669"/>
    <property type="project" value="TreeGrafter"/>
</dbReference>
<protein>
    <submittedName>
        <fullName evidence="7">Lysine transporter LysE</fullName>
    </submittedName>
</protein>
<dbReference type="GO" id="GO:0005886">
    <property type="term" value="C:plasma membrane"/>
    <property type="evidence" value="ECO:0007669"/>
    <property type="project" value="UniProtKB-SubCell"/>
</dbReference>
<dbReference type="STRING" id="1514904.SU32_04615"/>
<comment type="caution">
    <text evidence="7">The sequence shown here is derived from an EMBL/GenBank/DDBJ whole genome shotgun (WGS) entry which is preliminary data.</text>
</comment>
<evidence type="ECO:0000256" key="2">
    <source>
        <dbReference type="ARBA" id="ARBA00022475"/>
    </source>
</evidence>
<name>A0A0N1J6I0_9HYPH</name>
<feature type="transmembrane region" description="Helical" evidence="6">
    <location>
        <begin position="112"/>
        <end position="133"/>
    </location>
</feature>
<dbReference type="PATRIC" id="fig|1514904.3.peg.2912"/>
<evidence type="ECO:0000256" key="4">
    <source>
        <dbReference type="ARBA" id="ARBA00022989"/>
    </source>
</evidence>
<keyword evidence="5 6" id="KW-0472">Membrane</keyword>
<dbReference type="PANTHER" id="PTHR30086">
    <property type="entry name" value="ARGININE EXPORTER PROTEIN ARGO"/>
    <property type="match status" value="1"/>
</dbReference>
<feature type="transmembrane region" description="Helical" evidence="6">
    <location>
        <begin position="40"/>
        <end position="64"/>
    </location>
</feature>
<evidence type="ECO:0000256" key="1">
    <source>
        <dbReference type="ARBA" id="ARBA00004651"/>
    </source>
</evidence>
<gene>
    <name evidence="7" type="ORF">SU32_04615</name>
</gene>
<dbReference type="Pfam" id="PF01810">
    <property type="entry name" value="LysE"/>
    <property type="match status" value="1"/>
</dbReference>
<feature type="transmembrane region" description="Helical" evidence="6">
    <location>
        <begin position="6"/>
        <end position="28"/>
    </location>
</feature>
<keyword evidence="4 6" id="KW-1133">Transmembrane helix</keyword>
<dbReference type="AlphaFoldDB" id="A0A0N1J6I0"/>
<dbReference type="Proteomes" id="UP000038011">
    <property type="component" value="Unassembled WGS sequence"/>
</dbReference>
<feature type="transmembrane region" description="Helical" evidence="6">
    <location>
        <begin position="139"/>
        <end position="163"/>
    </location>
</feature>
<evidence type="ECO:0000313" key="7">
    <source>
        <dbReference type="EMBL" id="KPB02054.1"/>
    </source>
</evidence>
<organism evidence="7 8">
    <name type="scientific">Ahrensia marina</name>
    <dbReference type="NCBI Taxonomy" id="1514904"/>
    <lineage>
        <taxon>Bacteria</taxon>
        <taxon>Pseudomonadati</taxon>
        <taxon>Pseudomonadota</taxon>
        <taxon>Alphaproteobacteria</taxon>
        <taxon>Hyphomicrobiales</taxon>
        <taxon>Ahrensiaceae</taxon>
        <taxon>Ahrensia</taxon>
    </lineage>
</organism>
<reference evidence="7 8" key="1">
    <citation type="submission" date="2015-01" db="EMBL/GenBank/DDBJ databases">
        <title>Ahrensia donghaiensis sp. nov., a novel dimethylsulphoniopropionate-cleavage bacterium isolated from seawater and emended descriptions of the genus Ahrensia and Ahrensia kielensis.</title>
        <authorList>
            <person name="Liu J."/>
        </authorList>
    </citation>
    <scope>NUCLEOTIDE SEQUENCE [LARGE SCALE GENOMIC DNA]</scope>
    <source>
        <strain evidence="7 8">LZD062</strain>
    </source>
</reference>
<sequence>MELTGFVTYAVALGIAAAIPGPGVIALVARALGSGFKPTLPMLFGLVLGDVTYLAAAVLGLAYIATTFGWVIVALKYAGAAYLLYMAWGFWRDGITAEKISAKKVGGSWSSFLAGLFVTLGNPKTIIFYLALLPNLLDLTMITAADFSILVVLTFIVLMIALLPYIAAAGKARMFLQTPKALKLLNRFAATCLAGAATAIAVRSS</sequence>
<feature type="transmembrane region" description="Helical" evidence="6">
    <location>
        <begin position="184"/>
        <end position="202"/>
    </location>
</feature>
<keyword evidence="8" id="KW-1185">Reference proteome</keyword>
<dbReference type="PANTHER" id="PTHR30086:SF20">
    <property type="entry name" value="ARGININE EXPORTER PROTEIN ARGO-RELATED"/>
    <property type="match status" value="1"/>
</dbReference>
<evidence type="ECO:0000256" key="3">
    <source>
        <dbReference type="ARBA" id="ARBA00022692"/>
    </source>
</evidence>
<dbReference type="EMBL" id="JXMU01000005">
    <property type="protein sequence ID" value="KPB02054.1"/>
    <property type="molecule type" value="Genomic_DNA"/>
</dbReference>
<dbReference type="RefSeq" id="WP_053998178.1">
    <property type="nucleotide sequence ID" value="NZ_JXMU01000005.1"/>
</dbReference>
<dbReference type="OrthoDB" id="9804822at2"/>
<evidence type="ECO:0000256" key="5">
    <source>
        <dbReference type="ARBA" id="ARBA00023136"/>
    </source>
</evidence>
<evidence type="ECO:0000313" key="8">
    <source>
        <dbReference type="Proteomes" id="UP000038011"/>
    </source>
</evidence>
<feature type="transmembrane region" description="Helical" evidence="6">
    <location>
        <begin position="70"/>
        <end position="91"/>
    </location>
</feature>